<comment type="caution">
    <text evidence="9">The sequence shown here is derived from an EMBL/GenBank/DDBJ whole genome shotgun (WGS) entry which is preliminary data.</text>
</comment>
<reference evidence="9" key="1">
    <citation type="submission" date="2021-04" db="EMBL/GenBank/DDBJ databases">
        <authorList>
            <consortium name="Molecular Ecology Group"/>
        </authorList>
    </citation>
    <scope>NUCLEOTIDE SEQUENCE</scope>
</reference>
<sequence length="314" mass="35657">MSHLLADFVRNSHTSDDKKYKARKRWNLLAQVLTGENSVKVVDNTVSCRRFQSYGLFSTEPMEPANQDQEINKWFQYTCQDLPGFSVNISHVSEAVTAERLNGFNNTGNVCVWPSEEVMTYYCMQHVEDFKGQRVCELGGGMTCLAGVAIGLYAEATHVELTDGNEQSVTNLWSIIEGNDFGATVVNARLLRWGKTKVEPELESMFDTIICADCLFFDDCRDDLASFIYDLLKPGGQALIFAPSRSKTFHKFVGVAEKLFLVMVDGEYDRRVWNLHQAMLKKYPDVYDDDLHFPILMKLTKPLSLSRDVTPESR</sequence>
<dbReference type="GO" id="GO:0005634">
    <property type="term" value="C:nucleus"/>
    <property type="evidence" value="ECO:0007669"/>
    <property type="project" value="UniProtKB-SubCell"/>
</dbReference>
<dbReference type="InterPro" id="IPR025800">
    <property type="entry name" value="CaM-Lys-N-MeTrfase"/>
</dbReference>
<accession>A0A8S3ZWQ9</accession>
<dbReference type="GO" id="GO:0032259">
    <property type="term" value="P:methylation"/>
    <property type="evidence" value="ECO:0007669"/>
    <property type="project" value="UniProtKB-KW"/>
</dbReference>
<proteinExistence type="predicted"/>
<evidence type="ECO:0000256" key="8">
    <source>
        <dbReference type="ARBA" id="ARBA00023242"/>
    </source>
</evidence>
<dbReference type="PANTHER" id="PTHR13539:SF3">
    <property type="entry name" value="CALMODULIN-LYSINE N-METHYLTRANSFERASE"/>
    <property type="match status" value="1"/>
</dbReference>
<dbReference type="PANTHER" id="PTHR13539">
    <property type="entry name" value="CALMODULIN-LYSINE N-METHYLTRANSFERASE"/>
    <property type="match status" value="1"/>
</dbReference>
<evidence type="ECO:0000256" key="6">
    <source>
        <dbReference type="ARBA" id="ARBA00022603"/>
    </source>
</evidence>
<dbReference type="InterPro" id="IPR019410">
    <property type="entry name" value="Methyltransf_16"/>
</dbReference>
<dbReference type="EMBL" id="CAJHNH020006623">
    <property type="protein sequence ID" value="CAG5133929.1"/>
    <property type="molecule type" value="Genomic_DNA"/>
</dbReference>
<dbReference type="GO" id="GO:0018025">
    <property type="term" value="F:calmodulin-lysine N-methyltransferase activity"/>
    <property type="evidence" value="ECO:0007669"/>
    <property type="project" value="UniProtKB-EC"/>
</dbReference>
<gene>
    <name evidence="9" type="ORF">CUNI_LOCUS19487</name>
</gene>
<dbReference type="EC" id="2.1.1.60" evidence="3"/>
<evidence type="ECO:0000256" key="5">
    <source>
        <dbReference type="ARBA" id="ARBA00022490"/>
    </source>
</evidence>
<name>A0A8S3ZWQ9_9EUPU</name>
<dbReference type="CDD" id="cd02440">
    <property type="entry name" value="AdoMet_MTases"/>
    <property type="match status" value="1"/>
</dbReference>
<dbReference type="Proteomes" id="UP000678393">
    <property type="component" value="Unassembled WGS sequence"/>
</dbReference>
<dbReference type="GO" id="GO:0005737">
    <property type="term" value="C:cytoplasm"/>
    <property type="evidence" value="ECO:0007669"/>
    <property type="project" value="UniProtKB-SubCell"/>
</dbReference>
<evidence type="ECO:0000256" key="4">
    <source>
        <dbReference type="ARBA" id="ARBA00020594"/>
    </source>
</evidence>
<protein>
    <recommendedName>
        <fullName evidence="4">Calmodulin-lysine N-methyltransferase</fullName>
        <ecNumber evidence="3">2.1.1.60</ecNumber>
    </recommendedName>
</protein>
<comment type="subcellular location">
    <subcellularLocation>
        <location evidence="2">Cytoplasm</location>
    </subcellularLocation>
    <subcellularLocation>
        <location evidence="1">Nucleus</location>
    </subcellularLocation>
</comment>
<evidence type="ECO:0000256" key="7">
    <source>
        <dbReference type="ARBA" id="ARBA00022679"/>
    </source>
</evidence>
<keyword evidence="5" id="KW-0963">Cytoplasm</keyword>
<keyword evidence="7" id="KW-0808">Transferase</keyword>
<dbReference type="Pfam" id="PF10294">
    <property type="entry name" value="Methyltransf_16"/>
    <property type="match status" value="1"/>
</dbReference>
<dbReference type="Gene3D" id="3.40.50.150">
    <property type="entry name" value="Vaccinia Virus protein VP39"/>
    <property type="match status" value="1"/>
</dbReference>
<dbReference type="OrthoDB" id="413520at2759"/>
<dbReference type="SUPFAM" id="SSF53335">
    <property type="entry name" value="S-adenosyl-L-methionine-dependent methyltransferases"/>
    <property type="match status" value="1"/>
</dbReference>
<organism evidence="9 10">
    <name type="scientific">Candidula unifasciata</name>
    <dbReference type="NCBI Taxonomy" id="100452"/>
    <lineage>
        <taxon>Eukaryota</taxon>
        <taxon>Metazoa</taxon>
        <taxon>Spiralia</taxon>
        <taxon>Lophotrochozoa</taxon>
        <taxon>Mollusca</taxon>
        <taxon>Gastropoda</taxon>
        <taxon>Heterobranchia</taxon>
        <taxon>Euthyneura</taxon>
        <taxon>Panpulmonata</taxon>
        <taxon>Eupulmonata</taxon>
        <taxon>Stylommatophora</taxon>
        <taxon>Helicina</taxon>
        <taxon>Helicoidea</taxon>
        <taxon>Geomitridae</taxon>
        <taxon>Candidula</taxon>
    </lineage>
</organism>
<evidence type="ECO:0000313" key="10">
    <source>
        <dbReference type="Proteomes" id="UP000678393"/>
    </source>
</evidence>
<evidence type="ECO:0000256" key="3">
    <source>
        <dbReference type="ARBA" id="ARBA00011914"/>
    </source>
</evidence>
<keyword evidence="8" id="KW-0539">Nucleus</keyword>
<keyword evidence="6" id="KW-0489">Methyltransferase</keyword>
<dbReference type="AlphaFoldDB" id="A0A8S3ZWQ9"/>
<evidence type="ECO:0000256" key="1">
    <source>
        <dbReference type="ARBA" id="ARBA00004123"/>
    </source>
</evidence>
<evidence type="ECO:0000256" key="2">
    <source>
        <dbReference type="ARBA" id="ARBA00004496"/>
    </source>
</evidence>
<dbReference type="InterPro" id="IPR029063">
    <property type="entry name" value="SAM-dependent_MTases_sf"/>
</dbReference>
<keyword evidence="10" id="KW-1185">Reference proteome</keyword>
<evidence type="ECO:0000313" key="9">
    <source>
        <dbReference type="EMBL" id="CAG5133929.1"/>
    </source>
</evidence>